<evidence type="ECO:0000313" key="2">
    <source>
        <dbReference type="Proteomes" id="UP000798662"/>
    </source>
</evidence>
<name>A0ACC3CJH6_PYRYE</name>
<evidence type="ECO:0000313" key="1">
    <source>
        <dbReference type="EMBL" id="KAK1870375.1"/>
    </source>
</evidence>
<reference evidence="1" key="1">
    <citation type="submission" date="2019-11" db="EMBL/GenBank/DDBJ databases">
        <title>Nori genome reveals adaptations in red seaweeds to the harsh intertidal environment.</title>
        <authorList>
            <person name="Wang D."/>
            <person name="Mao Y."/>
        </authorList>
    </citation>
    <scope>NUCLEOTIDE SEQUENCE</scope>
    <source>
        <tissue evidence="1">Gametophyte</tissue>
    </source>
</reference>
<keyword evidence="2" id="KW-1185">Reference proteome</keyword>
<accession>A0ACC3CJH6</accession>
<gene>
    <name evidence="1" type="ORF">I4F81_012837</name>
</gene>
<comment type="caution">
    <text evidence="1">The sequence shown here is derived from an EMBL/GenBank/DDBJ whole genome shotgun (WGS) entry which is preliminary data.</text>
</comment>
<dbReference type="Proteomes" id="UP000798662">
    <property type="component" value="Chromosome 3"/>
</dbReference>
<proteinExistence type="predicted"/>
<organism evidence="1 2">
    <name type="scientific">Pyropia yezoensis</name>
    <name type="common">Susabi-nori</name>
    <name type="synonym">Porphyra yezoensis</name>
    <dbReference type="NCBI Taxonomy" id="2788"/>
    <lineage>
        <taxon>Eukaryota</taxon>
        <taxon>Rhodophyta</taxon>
        <taxon>Bangiophyceae</taxon>
        <taxon>Bangiales</taxon>
        <taxon>Bangiaceae</taxon>
        <taxon>Pyropia</taxon>
    </lineage>
</organism>
<sequence length="682" mass="67807">MSQVLAANPATNKRPFDSMMSIDGVPSPATAPCTPHRIHFLAPPAGKRYRPEVGGGGGANVGLSRTAAYARPSSSGASSSDDAPAAGGGGAAGGSDSAVTGAGRRYLSGTRRLRRPAGAMQESDGSSSDTSSAAAAAAAKAGVDGAGNAASTIRGGHQGVGGGGKAASAAPTTDAAAAVPPAASRGAAAAGAGQVMLPEPPRGTVWMPVAKRLRKAVTVAMGAGERLYTSAEVSAAVTEAVAAAEAEVRSQAEQLMSERLAEQWHSFNRFVAYYRGRYVVVIDLDAERGAGGGGWGRQSIASLVTLAHSHVCHHAGAEPLADLRPALESLQRRADIPTPVLLVAMDTILSGEAAAEGIGALLAGLSIKGESPAEVAAIATSMRARMVPVTLGKSVLAAGGALDIVGTGGDNSGSVNISTGAAVVAAAAGCVIAKHGNRSASSKAGSADVLEALGLPLLASPSGVAACVAEAGIGFMFAPAHHPAMAAMRPARSALGIRTVFNLLGPLLNPAGAGISSAVVGVWSPDVIDVMAAALAAEGTLRRGLVVHTDGLDEFSTAGIAEVAEFGGPDEGGAVRRYRFDAAAACGLRRATVADLRGGDAAHNARVLCEVWRGERDDAIADAIALNAGVGVYASGGAPTIEAGVRRAQEVMASGAPMRVMDAWRAVAVREADAEERAAVGA</sequence>
<protein>
    <submittedName>
        <fullName evidence="1">Uncharacterized protein</fullName>
    </submittedName>
</protein>
<dbReference type="EMBL" id="CM020620">
    <property type="protein sequence ID" value="KAK1870375.1"/>
    <property type="molecule type" value="Genomic_DNA"/>
</dbReference>